<evidence type="ECO:0000313" key="4">
    <source>
        <dbReference type="Proteomes" id="UP000465304"/>
    </source>
</evidence>
<evidence type="ECO:0000313" key="3">
    <source>
        <dbReference type="EMBL" id="GFH05521.1"/>
    </source>
</evidence>
<keyword evidence="4" id="KW-1185">Reference proteome</keyword>
<dbReference type="Gene3D" id="3.40.50.12780">
    <property type="entry name" value="N-terminal domain of ligase-like"/>
    <property type="match status" value="1"/>
</dbReference>
<organism evidence="3 4">
    <name type="scientific">Mycolicibacterium hippocampi</name>
    <dbReference type="NCBI Taxonomy" id="659824"/>
    <lineage>
        <taxon>Bacteria</taxon>
        <taxon>Bacillati</taxon>
        <taxon>Actinomycetota</taxon>
        <taxon>Actinomycetes</taxon>
        <taxon>Mycobacteriales</taxon>
        <taxon>Mycobacteriaceae</taxon>
        <taxon>Mycolicibacterium</taxon>
    </lineage>
</organism>
<dbReference type="Pfam" id="PF00501">
    <property type="entry name" value="AMP-binding"/>
    <property type="match status" value="1"/>
</dbReference>
<accession>A0A7I9ZWU6</accession>
<sequence length="87" mass="9674">MYWCTADIGWVTGHTYIVYGPLANGVTQVVYEGTPASPDEHRHFQVIEKYGVTIYYTAPTVVRVHEVGPRARLRTRSVKRPVAGLGG</sequence>
<evidence type="ECO:0000259" key="2">
    <source>
        <dbReference type="Pfam" id="PF00501"/>
    </source>
</evidence>
<dbReference type="GO" id="GO:0006085">
    <property type="term" value="P:acetyl-CoA biosynthetic process"/>
    <property type="evidence" value="ECO:0007669"/>
    <property type="project" value="TreeGrafter"/>
</dbReference>
<dbReference type="Proteomes" id="UP000465304">
    <property type="component" value="Unassembled WGS sequence"/>
</dbReference>
<dbReference type="RefSeq" id="WP_371870902.1">
    <property type="nucleotide sequence ID" value="NZ_BLLB01000003.1"/>
</dbReference>
<protein>
    <recommendedName>
        <fullName evidence="2">AMP-dependent synthetase/ligase domain-containing protein</fullName>
    </recommendedName>
</protein>
<feature type="domain" description="AMP-dependent synthetase/ligase" evidence="2">
    <location>
        <begin position="2"/>
        <end position="63"/>
    </location>
</feature>
<comment type="caution">
    <text evidence="3">The sequence shown here is derived from an EMBL/GenBank/DDBJ whole genome shotgun (WGS) entry which is preliminary data.</text>
</comment>
<dbReference type="GO" id="GO:0003987">
    <property type="term" value="F:acetate-CoA ligase activity"/>
    <property type="evidence" value="ECO:0007669"/>
    <property type="project" value="TreeGrafter"/>
</dbReference>
<proteinExistence type="predicted"/>
<dbReference type="EMBL" id="BLLB01000003">
    <property type="protein sequence ID" value="GFH05521.1"/>
    <property type="molecule type" value="Genomic_DNA"/>
</dbReference>
<dbReference type="InterPro" id="IPR000873">
    <property type="entry name" value="AMP-dep_synth/lig_dom"/>
</dbReference>
<name>A0A7I9ZWU6_9MYCO</name>
<dbReference type="GO" id="GO:0005829">
    <property type="term" value="C:cytosol"/>
    <property type="evidence" value="ECO:0007669"/>
    <property type="project" value="TreeGrafter"/>
</dbReference>
<dbReference type="SUPFAM" id="SSF56801">
    <property type="entry name" value="Acetyl-CoA synthetase-like"/>
    <property type="match status" value="1"/>
</dbReference>
<reference evidence="3 4" key="1">
    <citation type="journal article" date="2019" name="Emerg. Microbes Infect.">
        <title>Comprehensive subspecies identification of 175 nontuberculous mycobacteria species based on 7547 genomic profiles.</title>
        <authorList>
            <person name="Matsumoto Y."/>
            <person name="Kinjo T."/>
            <person name="Motooka D."/>
            <person name="Nabeya D."/>
            <person name="Jung N."/>
            <person name="Uechi K."/>
            <person name="Horii T."/>
            <person name="Iida T."/>
            <person name="Fujita J."/>
            <person name="Nakamura S."/>
        </authorList>
    </citation>
    <scope>NUCLEOTIDE SEQUENCE [LARGE SCALE GENOMIC DNA]</scope>
    <source>
        <strain evidence="3 4">JCM 30996</strain>
    </source>
</reference>
<gene>
    <name evidence="3" type="ORF">MHIP_60040</name>
</gene>
<keyword evidence="1" id="KW-0007">Acetylation</keyword>
<dbReference type="AlphaFoldDB" id="A0A7I9ZWU6"/>
<dbReference type="InterPro" id="IPR042099">
    <property type="entry name" value="ANL_N_sf"/>
</dbReference>
<dbReference type="PANTHER" id="PTHR24095:SF14">
    <property type="entry name" value="ACETYL-COENZYME A SYNTHETASE 1"/>
    <property type="match status" value="1"/>
</dbReference>
<dbReference type="PANTHER" id="PTHR24095">
    <property type="entry name" value="ACETYL-COENZYME A SYNTHETASE"/>
    <property type="match status" value="1"/>
</dbReference>
<evidence type="ECO:0000256" key="1">
    <source>
        <dbReference type="ARBA" id="ARBA00022990"/>
    </source>
</evidence>